<organism evidence="1 2">
    <name type="scientific">Streptomyces poriferorum</name>
    <dbReference type="NCBI Taxonomy" id="2798799"/>
    <lineage>
        <taxon>Bacteria</taxon>
        <taxon>Bacillati</taxon>
        <taxon>Actinomycetota</taxon>
        <taxon>Actinomycetes</taxon>
        <taxon>Kitasatosporales</taxon>
        <taxon>Streptomycetaceae</taxon>
        <taxon>Streptomyces</taxon>
    </lineage>
</organism>
<protein>
    <submittedName>
        <fullName evidence="1">Uncharacterized protein</fullName>
    </submittedName>
</protein>
<dbReference type="RefSeq" id="WP_219567162.1">
    <property type="nucleotide sequence ID" value="NZ_CP120988.1"/>
</dbReference>
<sequence>MDAGHQPTVDEVENRLASLIEGRLTRDEADRWASRWVADDRLAWDDISWWALNLLCGIDLPADESGGYLHDDGQVRGWLAELRKRRMV</sequence>
<proteinExistence type="predicted"/>
<evidence type="ECO:0000313" key="1">
    <source>
        <dbReference type="EMBL" id="WLQ54133.1"/>
    </source>
</evidence>
<keyword evidence="2" id="KW-1185">Reference proteome</keyword>
<evidence type="ECO:0000313" key="2">
    <source>
        <dbReference type="Proteomes" id="UP001235744"/>
    </source>
</evidence>
<dbReference type="Proteomes" id="UP001235744">
    <property type="component" value="Chromosome"/>
</dbReference>
<gene>
    <name evidence="1" type="ORF">P8A19_01130</name>
</gene>
<name>A0ABY9IIS5_9ACTN</name>
<accession>A0ABY9IIS5</accession>
<reference evidence="1 2" key="1">
    <citation type="submission" date="2023-03" db="EMBL/GenBank/DDBJ databases">
        <title>Isolation and description of six Streptomyces strains from soil environments, able to metabolize different microbial glucans.</title>
        <authorList>
            <person name="Widen T."/>
            <person name="Larsbrink J."/>
        </authorList>
    </citation>
    <scope>NUCLEOTIDE SEQUENCE [LARGE SCALE GENOMIC DNA]</scope>
    <source>
        <strain evidence="1 2">Alt2</strain>
    </source>
</reference>
<dbReference type="EMBL" id="CP120988">
    <property type="protein sequence ID" value="WLQ54133.1"/>
    <property type="molecule type" value="Genomic_DNA"/>
</dbReference>